<dbReference type="Proteomes" id="UP000469452">
    <property type="component" value="Unassembled WGS sequence"/>
</dbReference>
<proteinExistence type="predicted"/>
<dbReference type="InterPro" id="IPR036397">
    <property type="entry name" value="RNaseH_sf"/>
</dbReference>
<dbReference type="InterPro" id="IPR009057">
    <property type="entry name" value="Homeodomain-like_sf"/>
</dbReference>
<reference evidence="2 3" key="1">
    <citation type="submission" date="2019-06" db="EMBL/GenBank/DDBJ databases">
        <title>Genomics analysis of Aphanomyces spp. identifies a new class of oomycete effector associated with host adaptation.</title>
        <authorList>
            <person name="Gaulin E."/>
        </authorList>
    </citation>
    <scope>NUCLEOTIDE SEQUENCE [LARGE SCALE GENOMIC DNA]</scope>
    <source>
        <strain evidence="2 3">E</strain>
    </source>
</reference>
<accession>A0A6A4Z3F8</accession>
<name>A0A6A4Z3F8_APHAT</name>
<comment type="caution">
    <text evidence="2">The sequence shown here is derived from an EMBL/GenBank/DDBJ whole genome shotgun (WGS) entry which is preliminary data.</text>
</comment>
<dbReference type="VEuPathDB" id="FungiDB:H257_04298"/>
<evidence type="ECO:0000259" key="1">
    <source>
        <dbReference type="Pfam" id="PF13358"/>
    </source>
</evidence>
<dbReference type="Pfam" id="PF13358">
    <property type="entry name" value="DDE_3"/>
    <property type="match status" value="1"/>
</dbReference>
<dbReference type="GO" id="GO:0003676">
    <property type="term" value="F:nucleic acid binding"/>
    <property type="evidence" value="ECO:0007669"/>
    <property type="project" value="InterPro"/>
</dbReference>
<dbReference type="AlphaFoldDB" id="A0A6A4Z3F8"/>
<dbReference type="PANTHER" id="PTHR46564:SF1">
    <property type="entry name" value="TRANSPOSASE"/>
    <property type="match status" value="1"/>
</dbReference>
<gene>
    <name evidence="2" type="ORF">AaE_014899</name>
</gene>
<dbReference type="NCBIfam" id="NF033545">
    <property type="entry name" value="transpos_IS630"/>
    <property type="match status" value="1"/>
</dbReference>
<dbReference type="Gene3D" id="3.30.420.10">
    <property type="entry name" value="Ribonuclease H-like superfamily/Ribonuclease H"/>
    <property type="match status" value="1"/>
</dbReference>
<dbReference type="SUPFAM" id="SSF46689">
    <property type="entry name" value="Homeodomain-like"/>
    <property type="match status" value="1"/>
</dbReference>
<organism evidence="2 3">
    <name type="scientific">Aphanomyces astaci</name>
    <name type="common">Crayfish plague agent</name>
    <dbReference type="NCBI Taxonomy" id="112090"/>
    <lineage>
        <taxon>Eukaryota</taxon>
        <taxon>Sar</taxon>
        <taxon>Stramenopiles</taxon>
        <taxon>Oomycota</taxon>
        <taxon>Saprolegniomycetes</taxon>
        <taxon>Saprolegniales</taxon>
        <taxon>Verrucalvaceae</taxon>
        <taxon>Aphanomyces</taxon>
    </lineage>
</organism>
<dbReference type="EMBL" id="VJMI01020405">
    <property type="protein sequence ID" value="KAF0704501.1"/>
    <property type="molecule type" value="Genomic_DNA"/>
</dbReference>
<evidence type="ECO:0000313" key="2">
    <source>
        <dbReference type="EMBL" id="KAF0704501.1"/>
    </source>
</evidence>
<dbReference type="PANTHER" id="PTHR46564">
    <property type="entry name" value="TRANSPOSASE"/>
    <property type="match status" value="1"/>
</dbReference>
<protein>
    <recommendedName>
        <fullName evidence="1">Tc1-like transposase DDE domain-containing protein</fullName>
    </recommendedName>
</protein>
<feature type="domain" description="Tc1-like transposase DDE" evidence="1">
    <location>
        <begin position="152"/>
        <end position="294"/>
    </location>
</feature>
<dbReference type="InterPro" id="IPR047655">
    <property type="entry name" value="Transpos_IS630-like"/>
</dbReference>
<dbReference type="InterPro" id="IPR038717">
    <property type="entry name" value="Tc1-like_DDE_dom"/>
</dbReference>
<evidence type="ECO:0000313" key="3">
    <source>
        <dbReference type="Proteomes" id="UP000469452"/>
    </source>
</evidence>
<sequence length="367" mass="42293">MSAIESAISQHASPNTVLHCLYGYFFLGMKRQQLAVVYGKNEQTIANWIHKYEKTGGYERKTTVVDSTFSACEKQWLVAHFKALPLTFLDEARSAFRRKFNKYISISTVWKVLHDAGLTWKVIERRAIQIHQQDICRFVSELDSITWSQRNIVFLDEVSFDNRGMLRRRGYAMKGEKVVIRGEFGRKPRVSLLCFLGADGLLDYYDVEGTFDTATFLQCCCLFVHGGKVQIYPGANSVWVLDGAKIHCNAEIILHLRSLGVVPIFLPAYCPFYNPIEYFFGYLKKMFQRSYVECRVESSLIYFVVKMMRQCKSYHMSNVLTHCGWSTSGRFDPCRGFAHGKVRVEDTEMDENDLGFDFSESTNNNIN</sequence>